<evidence type="ECO:0000256" key="1">
    <source>
        <dbReference type="ARBA" id="ARBA00022898"/>
    </source>
</evidence>
<dbReference type="Proteomes" id="UP000278962">
    <property type="component" value="Unassembled WGS sequence"/>
</dbReference>
<dbReference type="GO" id="GO:0008483">
    <property type="term" value="F:transaminase activity"/>
    <property type="evidence" value="ECO:0007669"/>
    <property type="project" value="TreeGrafter"/>
</dbReference>
<evidence type="ECO:0000313" key="6">
    <source>
        <dbReference type="EMBL" id="RKQ85062.1"/>
    </source>
</evidence>
<proteinExistence type="inferred from homology"/>
<dbReference type="InterPro" id="IPR000653">
    <property type="entry name" value="DegT/StrS_aminotransferase"/>
</dbReference>
<dbReference type="Gene3D" id="3.40.640.10">
    <property type="entry name" value="Type I PLP-dependent aspartate aminotransferase-like (Major domain)"/>
    <property type="match status" value="1"/>
</dbReference>
<dbReference type="PANTHER" id="PTHR30244">
    <property type="entry name" value="TRANSAMINASE"/>
    <property type="match status" value="1"/>
</dbReference>
<keyword evidence="1 4" id="KW-0663">Pyridoxal phosphate</keyword>
<evidence type="ECO:0000313" key="7">
    <source>
        <dbReference type="Proteomes" id="UP000278962"/>
    </source>
</evidence>
<feature type="modified residue" description="N6-(pyridoxal phosphate)lysine" evidence="4">
    <location>
        <position position="194"/>
    </location>
</feature>
<dbReference type="InterPro" id="IPR015424">
    <property type="entry name" value="PyrdxlP-dep_Trfase"/>
</dbReference>
<dbReference type="GO" id="GO:0030170">
    <property type="term" value="F:pyridoxal phosphate binding"/>
    <property type="evidence" value="ECO:0007669"/>
    <property type="project" value="TreeGrafter"/>
</dbReference>
<gene>
    <name evidence="6" type="ORF">C8N24_6696</name>
</gene>
<dbReference type="PIRSF" id="PIRSF000390">
    <property type="entry name" value="PLP_StrS"/>
    <property type="match status" value="1"/>
</dbReference>
<evidence type="ECO:0000256" key="4">
    <source>
        <dbReference type="PIRSR" id="PIRSR000390-2"/>
    </source>
</evidence>
<sequence>MTSGSAVSNPIPVTRLDQADPALLDELLEVVEGVARKGAFTMGAELEGFEDEFATYCGSAHSVGVSSGTEAISLALRALEIGAGDEVIVPTNSFIATAEAVSWVGATAKLVDVDPSTHLLTAEQVAAAITPRTRAVIPVHLMGSTVDLDPIMDLAREAGLRVIEDTAQAHGADHRGRRVGSIGDIGCFSFYPTKNLGGWGDGGAIATDDEELAARVRLLRSHGESPRYHHRMVGTTARLDALQAAILRVKLRRLDDRNADRRRLGAALRAGLEGTSVELPSPAFEGADHVYHLFIVRSQQRDALRAHLEQHGVSSAVHYPFPIHLTEAYGPEPKGSLPNAEALAEQILTLPLFPTMSDDEVARVIAAVESFDSQE</sequence>
<dbReference type="SUPFAM" id="SSF53383">
    <property type="entry name" value="PLP-dependent transferases"/>
    <property type="match status" value="1"/>
</dbReference>
<dbReference type="PANTHER" id="PTHR30244:SF36">
    <property type="entry name" value="3-OXO-GLUCOSE-6-PHOSPHATE:GLUTAMATE AMINOTRANSFERASE"/>
    <property type="match status" value="1"/>
</dbReference>
<comment type="caution">
    <text evidence="6">The sequence shown here is derived from an EMBL/GenBank/DDBJ whole genome shotgun (WGS) entry which is preliminary data.</text>
</comment>
<dbReference type="InterPro" id="IPR015421">
    <property type="entry name" value="PyrdxlP-dep_Trfase_major"/>
</dbReference>
<dbReference type="Gene3D" id="3.90.1150.10">
    <property type="entry name" value="Aspartate Aminotransferase, domain 1"/>
    <property type="match status" value="1"/>
</dbReference>
<dbReference type="Pfam" id="PF01041">
    <property type="entry name" value="DegT_DnrJ_EryC1"/>
    <property type="match status" value="1"/>
</dbReference>
<accession>A0A660KX78</accession>
<dbReference type="CDD" id="cd00616">
    <property type="entry name" value="AHBA_syn"/>
    <property type="match status" value="1"/>
</dbReference>
<name>A0A660KX78_9ACTN</name>
<feature type="active site" description="Proton acceptor" evidence="3">
    <location>
        <position position="194"/>
    </location>
</feature>
<keyword evidence="7" id="KW-1185">Reference proteome</keyword>
<comment type="similarity">
    <text evidence="2 5">Belongs to the DegT/DnrJ/EryC1 family.</text>
</comment>
<dbReference type="RefSeq" id="WP_211340259.1">
    <property type="nucleotide sequence ID" value="NZ_RBIL01000003.1"/>
</dbReference>
<dbReference type="InterPro" id="IPR015422">
    <property type="entry name" value="PyrdxlP-dep_Trfase_small"/>
</dbReference>
<evidence type="ECO:0000256" key="2">
    <source>
        <dbReference type="ARBA" id="ARBA00037999"/>
    </source>
</evidence>
<reference evidence="6 7" key="1">
    <citation type="submission" date="2018-10" db="EMBL/GenBank/DDBJ databases">
        <title>Genomic Encyclopedia of Archaeal and Bacterial Type Strains, Phase II (KMG-II): from individual species to whole genera.</title>
        <authorList>
            <person name="Goeker M."/>
        </authorList>
    </citation>
    <scope>NUCLEOTIDE SEQUENCE [LARGE SCALE GENOMIC DNA]</scope>
    <source>
        <strain evidence="6 7">DSM 14954</strain>
    </source>
</reference>
<dbReference type="EMBL" id="RBIL01000003">
    <property type="protein sequence ID" value="RKQ85062.1"/>
    <property type="molecule type" value="Genomic_DNA"/>
</dbReference>
<protein>
    <submittedName>
        <fullName evidence="6">dTDP-4-amino-4,6-dideoxygalactose transaminase</fullName>
    </submittedName>
</protein>
<evidence type="ECO:0000256" key="3">
    <source>
        <dbReference type="PIRSR" id="PIRSR000390-1"/>
    </source>
</evidence>
<evidence type="ECO:0000256" key="5">
    <source>
        <dbReference type="RuleBase" id="RU004508"/>
    </source>
</evidence>
<dbReference type="GO" id="GO:0000271">
    <property type="term" value="P:polysaccharide biosynthetic process"/>
    <property type="evidence" value="ECO:0007669"/>
    <property type="project" value="TreeGrafter"/>
</dbReference>
<dbReference type="AlphaFoldDB" id="A0A660KX78"/>
<organism evidence="6 7">
    <name type="scientific">Solirubrobacter pauli</name>
    <dbReference type="NCBI Taxonomy" id="166793"/>
    <lineage>
        <taxon>Bacteria</taxon>
        <taxon>Bacillati</taxon>
        <taxon>Actinomycetota</taxon>
        <taxon>Thermoleophilia</taxon>
        <taxon>Solirubrobacterales</taxon>
        <taxon>Solirubrobacteraceae</taxon>
        <taxon>Solirubrobacter</taxon>
    </lineage>
</organism>